<dbReference type="Gene3D" id="3.40.630.30">
    <property type="match status" value="1"/>
</dbReference>
<reference evidence="2" key="1">
    <citation type="journal article" date="2023" name="Mol. Phylogenet. Evol.">
        <title>Genome-scale phylogeny and comparative genomics of the fungal order Sordariales.</title>
        <authorList>
            <person name="Hensen N."/>
            <person name="Bonometti L."/>
            <person name="Westerberg I."/>
            <person name="Brannstrom I.O."/>
            <person name="Guillou S."/>
            <person name="Cros-Aarteil S."/>
            <person name="Calhoun S."/>
            <person name="Haridas S."/>
            <person name="Kuo A."/>
            <person name="Mondo S."/>
            <person name="Pangilinan J."/>
            <person name="Riley R."/>
            <person name="LaButti K."/>
            <person name="Andreopoulos B."/>
            <person name="Lipzen A."/>
            <person name="Chen C."/>
            <person name="Yan M."/>
            <person name="Daum C."/>
            <person name="Ng V."/>
            <person name="Clum A."/>
            <person name="Steindorff A."/>
            <person name="Ohm R.A."/>
            <person name="Martin F."/>
            <person name="Silar P."/>
            <person name="Natvig D.O."/>
            <person name="Lalanne C."/>
            <person name="Gautier V."/>
            <person name="Ament-Velasquez S.L."/>
            <person name="Kruys A."/>
            <person name="Hutchinson M.I."/>
            <person name="Powell A.J."/>
            <person name="Barry K."/>
            <person name="Miller A.N."/>
            <person name="Grigoriev I.V."/>
            <person name="Debuchy R."/>
            <person name="Gladieux P."/>
            <person name="Hiltunen Thoren M."/>
            <person name="Johannesson H."/>
        </authorList>
    </citation>
    <scope>NUCLEOTIDE SEQUENCE</scope>
    <source>
        <strain evidence="2">CBS 103.79</strain>
    </source>
</reference>
<gene>
    <name evidence="2" type="ORF">C8A05DRAFT_45065</name>
</gene>
<dbReference type="EMBL" id="MU855596">
    <property type="protein sequence ID" value="KAK3901237.1"/>
    <property type="molecule type" value="Genomic_DNA"/>
</dbReference>
<reference evidence="2" key="2">
    <citation type="submission" date="2023-05" db="EMBL/GenBank/DDBJ databases">
        <authorList>
            <consortium name="Lawrence Berkeley National Laboratory"/>
            <person name="Steindorff A."/>
            <person name="Hensen N."/>
            <person name="Bonometti L."/>
            <person name="Westerberg I."/>
            <person name="Brannstrom I.O."/>
            <person name="Guillou S."/>
            <person name="Cros-Aarteil S."/>
            <person name="Calhoun S."/>
            <person name="Haridas S."/>
            <person name="Kuo A."/>
            <person name="Mondo S."/>
            <person name="Pangilinan J."/>
            <person name="Riley R."/>
            <person name="Labutti K."/>
            <person name="Andreopoulos B."/>
            <person name="Lipzen A."/>
            <person name="Chen C."/>
            <person name="Yanf M."/>
            <person name="Daum C."/>
            <person name="Ng V."/>
            <person name="Clum A."/>
            <person name="Ohm R."/>
            <person name="Martin F."/>
            <person name="Silar P."/>
            <person name="Natvig D."/>
            <person name="Lalanne C."/>
            <person name="Gautier V."/>
            <person name="Ament-Velasquez S.L."/>
            <person name="Kruys A."/>
            <person name="Hutchinson M.I."/>
            <person name="Powell A.J."/>
            <person name="Barry K."/>
            <person name="Miller A.N."/>
            <person name="Grigoriev I.V."/>
            <person name="Debuchy R."/>
            <person name="Gladieux P."/>
            <person name="Thoren M.H."/>
            <person name="Johannesson H."/>
        </authorList>
    </citation>
    <scope>NUCLEOTIDE SEQUENCE</scope>
    <source>
        <strain evidence="2">CBS 103.79</strain>
    </source>
</reference>
<evidence type="ECO:0000313" key="3">
    <source>
        <dbReference type="Proteomes" id="UP001303889"/>
    </source>
</evidence>
<dbReference type="PANTHER" id="PTHR34815">
    <property type="entry name" value="LYSINE ACETYLTRANSFERASE"/>
    <property type="match status" value="1"/>
</dbReference>
<feature type="domain" description="LYC1 C-terminal" evidence="1">
    <location>
        <begin position="178"/>
        <end position="368"/>
    </location>
</feature>
<evidence type="ECO:0000259" key="1">
    <source>
        <dbReference type="Pfam" id="PF22998"/>
    </source>
</evidence>
<organism evidence="2 3">
    <name type="scientific">Staphylotrichum tortipilum</name>
    <dbReference type="NCBI Taxonomy" id="2831512"/>
    <lineage>
        <taxon>Eukaryota</taxon>
        <taxon>Fungi</taxon>
        <taxon>Dikarya</taxon>
        <taxon>Ascomycota</taxon>
        <taxon>Pezizomycotina</taxon>
        <taxon>Sordariomycetes</taxon>
        <taxon>Sordariomycetidae</taxon>
        <taxon>Sordariales</taxon>
        <taxon>Chaetomiaceae</taxon>
        <taxon>Staphylotrichum</taxon>
    </lineage>
</organism>
<dbReference type="InterPro" id="IPR016181">
    <property type="entry name" value="Acyl_CoA_acyltransferase"/>
</dbReference>
<protein>
    <recommendedName>
        <fullName evidence="1">LYC1 C-terminal domain-containing protein</fullName>
    </recommendedName>
</protein>
<dbReference type="Proteomes" id="UP001303889">
    <property type="component" value="Unassembled WGS sequence"/>
</dbReference>
<dbReference type="AlphaFoldDB" id="A0AAN6MI00"/>
<proteinExistence type="predicted"/>
<dbReference type="InterPro" id="IPR055100">
    <property type="entry name" value="GNAT_LYC1-like"/>
</dbReference>
<comment type="caution">
    <text evidence="2">The sequence shown here is derived from an EMBL/GenBank/DDBJ whole genome shotgun (WGS) entry which is preliminary data.</text>
</comment>
<sequence>MTAPPKPITPAEVVFAEATPRQRVLSWELNGVSWAPPMSIAQYVGRETTLSETALSAGGGTRYCILHPRDDPETIVSACEVTRKKGLVADGEGGVKEVEGYAIASVFTNPVYRAQGMAGYLLQKVQEMVDETAEFGALYSDIGRDYYTRLGWKDFRSAQVLFTTTNGKGEELAFPSVEGAVELIGEGEAAALCEKDVAALTARLGRERDGGATRIAFLPTPEQFRWHFARDQYVCQTLVGREVVRRGARTADGAAWILWDHDLREKKLKVLRVVAGEGDAEGKRRGDVRALLLAALAEAKDWGLHKVLVWAPTAEQTAVVGELWRELGPQVQVALEEREDGSIPSLRWRGGKALDGVVWEDNEYYAWC</sequence>
<dbReference type="Pfam" id="PF22998">
    <property type="entry name" value="GNAT_LYC1-like"/>
    <property type="match status" value="1"/>
</dbReference>
<keyword evidence="3" id="KW-1185">Reference proteome</keyword>
<name>A0AAN6MI00_9PEZI</name>
<accession>A0AAN6MI00</accession>
<dbReference type="InterPro" id="IPR053013">
    <property type="entry name" value="LAT"/>
</dbReference>
<dbReference type="PANTHER" id="PTHR34815:SF4">
    <property type="entry name" value="N-ACETYLTRANSFERASE DOMAIN-CONTAINING PROTEIN"/>
    <property type="match status" value="1"/>
</dbReference>
<evidence type="ECO:0000313" key="2">
    <source>
        <dbReference type="EMBL" id="KAK3901237.1"/>
    </source>
</evidence>
<dbReference type="SUPFAM" id="SSF55729">
    <property type="entry name" value="Acyl-CoA N-acyltransferases (Nat)"/>
    <property type="match status" value="1"/>
</dbReference>